<feature type="non-terminal residue" evidence="7">
    <location>
        <position position="487"/>
    </location>
</feature>
<reference evidence="7 8" key="1">
    <citation type="submission" date="2024-02" db="EMBL/GenBank/DDBJ databases">
        <authorList>
            <person name="Chen Y."/>
            <person name="Shah S."/>
            <person name="Dougan E. K."/>
            <person name="Thang M."/>
            <person name="Chan C."/>
        </authorList>
    </citation>
    <scope>NUCLEOTIDE SEQUENCE [LARGE SCALE GENOMIC DNA]</scope>
</reference>
<keyword evidence="8" id="KW-1185">Reference proteome</keyword>
<accession>A0ABP0KSV5</accession>
<feature type="compositionally biased region" description="Gly residues" evidence="5">
    <location>
        <begin position="157"/>
        <end position="169"/>
    </location>
</feature>
<dbReference type="Proteomes" id="UP001642464">
    <property type="component" value="Unassembled WGS sequence"/>
</dbReference>
<proteinExistence type="predicted"/>
<protein>
    <recommendedName>
        <fullName evidence="6">RanBP2-type domain-containing protein</fullName>
    </recommendedName>
</protein>
<evidence type="ECO:0000256" key="5">
    <source>
        <dbReference type="SAM" id="MobiDB-lite"/>
    </source>
</evidence>
<name>A0ABP0KSV5_9DINO</name>
<feature type="region of interest" description="Disordered" evidence="5">
    <location>
        <begin position="151"/>
        <end position="185"/>
    </location>
</feature>
<evidence type="ECO:0000313" key="7">
    <source>
        <dbReference type="EMBL" id="CAK9029955.1"/>
    </source>
</evidence>
<dbReference type="InterPro" id="IPR036443">
    <property type="entry name" value="Znf_RanBP2_sf"/>
</dbReference>
<evidence type="ECO:0000256" key="2">
    <source>
        <dbReference type="ARBA" id="ARBA00022771"/>
    </source>
</evidence>
<evidence type="ECO:0000256" key="1">
    <source>
        <dbReference type="ARBA" id="ARBA00022723"/>
    </source>
</evidence>
<dbReference type="InterPro" id="IPR029063">
    <property type="entry name" value="SAM-dependent_MTases_sf"/>
</dbReference>
<evidence type="ECO:0000256" key="4">
    <source>
        <dbReference type="PROSITE-ProRule" id="PRU00322"/>
    </source>
</evidence>
<evidence type="ECO:0000259" key="6">
    <source>
        <dbReference type="PROSITE" id="PS50199"/>
    </source>
</evidence>
<organism evidence="7 8">
    <name type="scientific">Durusdinium trenchii</name>
    <dbReference type="NCBI Taxonomy" id="1381693"/>
    <lineage>
        <taxon>Eukaryota</taxon>
        <taxon>Sar</taxon>
        <taxon>Alveolata</taxon>
        <taxon>Dinophyceae</taxon>
        <taxon>Suessiales</taxon>
        <taxon>Symbiodiniaceae</taxon>
        <taxon>Durusdinium</taxon>
    </lineage>
</organism>
<feature type="domain" description="RanBP2-type" evidence="6">
    <location>
        <begin position="16"/>
        <end position="45"/>
    </location>
</feature>
<evidence type="ECO:0000313" key="8">
    <source>
        <dbReference type="Proteomes" id="UP001642464"/>
    </source>
</evidence>
<dbReference type="SUPFAM" id="SSF90209">
    <property type="entry name" value="Ran binding protein zinc finger-like"/>
    <property type="match status" value="1"/>
</dbReference>
<dbReference type="EMBL" id="CAXAMM010012891">
    <property type="protein sequence ID" value="CAK9029955.1"/>
    <property type="molecule type" value="Genomic_DNA"/>
</dbReference>
<gene>
    <name evidence="7" type="ORF">SCF082_LOCUS19020</name>
</gene>
<dbReference type="InterPro" id="IPR001876">
    <property type="entry name" value="Znf_RanBP2"/>
</dbReference>
<keyword evidence="3" id="KW-0862">Zinc</keyword>
<dbReference type="PROSITE" id="PS50199">
    <property type="entry name" value="ZF_RANBP2_2"/>
    <property type="match status" value="1"/>
</dbReference>
<dbReference type="PROSITE" id="PS01358">
    <property type="entry name" value="ZF_RANBP2_1"/>
    <property type="match status" value="1"/>
</dbReference>
<evidence type="ECO:0000256" key="3">
    <source>
        <dbReference type="ARBA" id="ARBA00022833"/>
    </source>
</evidence>
<dbReference type="Gene3D" id="4.10.1060.10">
    <property type="entry name" value="Zinc finger, RanBP2-type"/>
    <property type="match status" value="1"/>
</dbReference>
<dbReference type="SUPFAM" id="SSF53335">
    <property type="entry name" value="S-adenosyl-L-methionine-dependent methyltransferases"/>
    <property type="match status" value="1"/>
</dbReference>
<sequence>MAFRERSRTPGPLGRKQEEWFCLQCSEHNFSRNEMCRKCGTPASQGMPLTELPIENFVTGYPVEERVLEQLKSLPRDQQVLVMKVGTLKGANDVNAVLIKRMTNARNGVLPSKGSGKGGGWGDMGSMLAMMATMASMGDWGDSSSWGGDSWSWGGDSSWGGKGSKGGGAAPWSKGASKGGGKGDWGMPAMPWGKGALETKWPPQHFTSRFELPFRWQRQVVSRRFVWVFVGGLQPPRATREAWGLRAESFTTGAHVRVAVGKGLNAQLKILATAVNLGSGIGQTSLDSLAIRQAVNVPGIGLPDMRVAQVPARPGALPERRAALPKTRAGGGSRWLRAPEGVTAASRLAVQLPEDEFTYIDRPWPHFVTRWAAIDATLQDAFGEAGFTLLDLGSCSGFFSLQAAVAYPNAQIVGVEGSVGIGNGTLGVDGSQEQIIETRAIQTHLKWIQRLNLTNCVLAPDVWDLTKVAALASQPGYLCDVTLLLSV</sequence>
<keyword evidence="1" id="KW-0479">Metal-binding</keyword>
<keyword evidence="2 4" id="KW-0863">Zinc-finger</keyword>
<comment type="caution">
    <text evidence="7">The sequence shown here is derived from an EMBL/GenBank/DDBJ whole genome shotgun (WGS) entry which is preliminary data.</text>
</comment>